<comment type="cofactor">
    <cofactor evidence="1">
        <name>Ca(2+)</name>
        <dbReference type="ChEBI" id="CHEBI:29108"/>
    </cofactor>
</comment>
<evidence type="ECO:0000256" key="1">
    <source>
        <dbReference type="ARBA" id="ARBA00001913"/>
    </source>
</evidence>
<evidence type="ECO:0000256" key="4">
    <source>
        <dbReference type="SAM" id="SignalP"/>
    </source>
</evidence>
<evidence type="ECO:0008006" key="7">
    <source>
        <dbReference type="Google" id="ProtNLM"/>
    </source>
</evidence>
<dbReference type="AlphaFoldDB" id="A0A1G7FDL4"/>
<dbReference type="Gene3D" id="2.70.98.10">
    <property type="match status" value="1"/>
</dbReference>
<dbReference type="SUPFAM" id="SSF74650">
    <property type="entry name" value="Galactose mutarotase-like"/>
    <property type="match status" value="1"/>
</dbReference>
<evidence type="ECO:0000256" key="2">
    <source>
        <dbReference type="ARBA" id="ARBA00011245"/>
    </source>
</evidence>
<sequence length="323" mass="36180">MKKIVTLFAALVCIAITAFVVAEFPQTDISNGVIKAKLYLPDENEGYYRGVRFDWAGVVPSLEYKGHTYFGAWNQAPYDPKLHDAIMGPVEEFTPLNFDEAKPGEQFIKIGVGVLTKPDDKKYSFATNYAIKNPGKRSVTKGEDQVAFTHELKDETGYGYDYRKTLRLVKGKAQLVLEHSLKNTGTKPIVASTYNHNFFMIDNEPSNENIRIVFPFEVKGEGKGFGSIINANGKTLNYSRAVVKGDQVFSAGLQGFGPTAKDYDIRIENTKTKAGVRITCDQPLEKLVYWACPTTSCPEPYIKIAAQPGQEIKWKVTYDFYTF</sequence>
<dbReference type="OrthoDB" id="5621785at2"/>
<proteinExistence type="predicted"/>
<dbReference type="InterPro" id="IPR011013">
    <property type="entry name" value="Gal_mutarotase_sf_dom"/>
</dbReference>
<dbReference type="GO" id="GO:0030246">
    <property type="term" value="F:carbohydrate binding"/>
    <property type="evidence" value="ECO:0007669"/>
    <property type="project" value="InterPro"/>
</dbReference>
<reference evidence="6" key="1">
    <citation type="submission" date="2016-10" db="EMBL/GenBank/DDBJ databases">
        <authorList>
            <person name="Varghese N."/>
            <person name="Submissions S."/>
        </authorList>
    </citation>
    <scope>NUCLEOTIDE SEQUENCE [LARGE SCALE GENOMIC DNA]</scope>
    <source>
        <strain evidence="6">DSM 25329</strain>
    </source>
</reference>
<dbReference type="GO" id="GO:0005975">
    <property type="term" value="P:carbohydrate metabolic process"/>
    <property type="evidence" value="ECO:0007669"/>
    <property type="project" value="InterPro"/>
</dbReference>
<keyword evidence="6" id="KW-1185">Reference proteome</keyword>
<dbReference type="EMBL" id="FNAN01000006">
    <property type="protein sequence ID" value="SDE73946.1"/>
    <property type="molecule type" value="Genomic_DNA"/>
</dbReference>
<name>A0A1G7FDL4_9BACT</name>
<dbReference type="Proteomes" id="UP000198748">
    <property type="component" value="Unassembled WGS sequence"/>
</dbReference>
<keyword evidence="4" id="KW-0732">Signal</keyword>
<dbReference type="InterPro" id="IPR014718">
    <property type="entry name" value="GH-type_carb-bd"/>
</dbReference>
<evidence type="ECO:0000313" key="5">
    <source>
        <dbReference type="EMBL" id="SDE73946.1"/>
    </source>
</evidence>
<comment type="subunit">
    <text evidence="2">Monomer.</text>
</comment>
<keyword evidence="3" id="KW-0106">Calcium</keyword>
<protein>
    <recommendedName>
        <fullName evidence="7">Aldose 1-epimerase</fullName>
    </recommendedName>
</protein>
<feature type="chain" id="PRO_5011557354" description="Aldose 1-epimerase" evidence="4">
    <location>
        <begin position="23"/>
        <end position="323"/>
    </location>
</feature>
<feature type="signal peptide" evidence="4">
    <location>
        <begin position="1"/>
        <end position="22"/>
    </location>
</feature>
<dbReference type="GO" id="GO:0003824">
    <property type="term" value="F:catalytic activity"/>
    <property type="evidence" value="ECO:0007669"/>
    <property type="project" value="InterPro"/>
</dbReference>
<gene>
    <name evidence="5" type="ORF">SAMN04487996_106357</name>
</gene>
<accession>A0A1G7FDL4</accession>
<evidence type="ECO:0000313" key="6">
    <source>
        <dbReference type="Proteomes" id="UP000198748"/>
    </source>
</evidence>
<dbReference type="STRING" id="659014.SAMN04487996_106357"/>
<organism evidence="5 6">
    <name type="scientific">Dyadobacter soli</name>
    <dbReference type="NCBI Taxonomy" id="659014"/>
    <lineage>
        <taxon>Bacteria</taxon>
        <taxon>Pseudomonadati</taxon>
        <taxon>Bacteroidota</taxon>
        <taxon>Cytophagia</taxon>
        <taxon>Cytophagales</taxon>
        <taxon>Spirosomataceae</taxon>
        <taxon>Dyadobacter</taxon>
    </lineage>
</organism>
<evidence type="ECO:0000256" key="3">
    <source>
        <dbReference type="ARBA" id="ARBA00022837"/>
    </source>
</evidence>